<dbReference type="EMBL" id="DUGC01000048">
    <property type="protein sequence ID" value="HIH09567.1"/>
    <property type="molecule type" value="Genomic_DNA"/>
</dbReference>
<organism evidence="2 3">
    <name type="scientific">Candidatus Iainarchaeum sp</name>
    <dbReference type="NCBI Taxonomy" id="3101447"/>
    <lineage>
        <taxon>Archaea</taxon>
        <taxon>Candidatus Iainarchaeota</taxon>
        <taxon>Candidatus Iainarchaeia</taxon>
        <taxon>Candidatus Iainarchaeales</taxon>
        <taxon>Candidatus Iainarchaeaceae</taxon>
        <taxon>Candidatus Iainarchaeum</taxon>
    </lineage>
</organism>
<evidence type="ECO:0000256" key="1">
    <source>
        <dbReference type="ARBA" id="ARBA00022946"/>
    </source>
</evidence>
<comment type="caution">
    <text evidence="2">The sequence shown here is derived from an EMBL/GenBank/DDBJ whole genome shotgun (WGS) entry which is preliminary data.</text>
</comment>
<dbReference type="InterPro" id="IPR017703">
    <property type="entry name" value="YgfZ/GCV_T_CS"/>
</dbReference>
<evidence type="ECO:0008006" key="4">
    <source>
        <dbReference type="Google" id="ProtNLM"/>
    </source>
</evidence>
<dbReference type="GO" id="GO:0016226">
    <property type="term" value="P:iron-sulfur cluster assembly"/>
    <property type="evidence" value="ECO:0007669"/>
    <property type="project" value="TreeGrafter"/>
</dbReference>
<sequence>MESYAKMPYSVLRISGNAEKTLNGITSNTLDAPRNAFLDIYGKIVATFYQQRLNGEIFIALPAKSLSASLAHLKPYAAIGKAMVETTQLQAYYLPEEDTMEMPGFKIPERQGCVLIAPNLPMALNQMDDDEFTLLRLERGISMQGIEFENEMIMNTDWKDAVSFSKGCYLGQEIVSKISMRGKPPKKLVRVAFEKEPQNLNIENSQLLTKAYSKSLGKWIAYCSLPSQIKEVKGGQIID</sequence>
<reference evidence="3" key="1">
    <citation type="journal article" date="2020" name="bioRxiv">
        <title>A rank-normalized archaeal taxonomy based on genome phylogeny resolves widespread incomplete and uneven classifications.</title>
        <authorList>
            <person name="Rinke C."/>
            <person name="Chuvochina M."/>
            <person name="Mussig A.J."/>
            <person name="Chaumeil P.-A."/>
            <person name="Waite D.W."/>
            <person name="Whitman W.B."/>
            <person name="Parks D.H."/>
            <person name="Hugenholtz P."/>
        </authorList>
    </citation>
    <scope>NUCLEOTIDE SEQUENCE [LARGE SCALE GENOMIC DNA]</scope>
</reference>
<dbReference type="InterPro" id="IPR027266">
    <property type="entry name" value="TrmE/GcvT-like"/>
</dbReference>
<dbReference type="PANTHER" id="PTHR22602:SF0">
    <property type="entry name" value="TRANSFERASE CAF17, MITOCHONDRIAL-RELATED"/>
    <property type="match status" value="1"/>
</dbReference>
<keyword evidence="1" id="KW-0809">Transit peptide</keyword>
<dbReference type="NCBIfam" id="TIGR03317">
    <property type="entry name" value="ygfZ_signature"/>
    <property type="match status" value="1"/>
</dbReference>
<dbReference type="AlphaFoldDB" id="A0A7J4J0H1"/>
<proteinExistence type="predicted"/>
<name>A0A7J4J0H1_9ARCH</name>
<dbReference type="SUPFAM" id="SSF103025">
    <property type="entry name" value="Folate-binding domain"/>
    <property type="match status" value="1"/>
</dbReference>
<gene>
    <name evidence="2" type="ORF">HA254_02745</name>
</gene>
<evidence type="ECO:0000313" key="2">
    <source>
        <dbReference type="EMBL" id="HIH09567.1"/>
    </source>
</evidence>
<evidence type="ECO:0000313" key="3">
    <source>
        <dbReference type="Proteomes" id="UP000565078"/>
    </source>
</evidence>
<dbReference type="InterPro" id="IPR045179">
    <property type="entry name" value="YgfZ/GcvT"/>
</dbReference>
<protein>
    <recommendedName>
        <fullName evidence="4">Aminomethyltransferase folate-binding domain-containing protein</fullName>
    </recommendedName>
</protein>
<accession>A0A7J4J0H1</accession>
<dbReference type="Proteomes" id="UP000565078">
    <property type="component" value="Unassembled WGS sequence"/>
</dbReference>
<dbReference type="Gene3D" id="3.30.1360.120">
    <property type="entry name" value="Probable tRNA modification gtpase trme, domain 1"/>
    <property type="match status" value="1"/>
</dbReference>
<dbReference type="PANTHER" id="PTHR22602">
    <property type="entry name" value="TRANSFERASE CAF17, MITOCHONDRIAL-RELATED"/>
    <property type="match status" value="1"/>
</dbReference>